<dbReference type="PANTHER" id="PTHR42770:SF4">
    <property type="entry name" value="ARGININE_ORNITHINE ANTIPORTER-RELATED"/>
    <property type="match status" value="1"/>
</dbReference>
<dbReference type="Proteomes" id="UP000191153">
    <property type="component" value="Unassembled WGS sequence"/>
</dbReference>
<dbReference type="AlphaFoldDB" id="A0A1T4NJD3"/>
<keyword evidence="6" id="KW-0029">Amino-acid transport</keyword>
<evidence type="ECO:0000256" key="7">
    <source>
        <dbReference type="ARBA" id="ARBA00022989"/>
    </source>
</evidence>
<gene>
    <name evidence="10" type="ORF">SAMN02745174_01550</name>
</gene>
<dbReference type="InterPro" id="IPR002293">
    <property type="entry name" value="AA/rel_permease1"/>
</dbReference>
<feature type="transmembrane region" description="Helical" evidence="9">
    <location>
        <begin position="157"/>
        <end position="176"/>
    </location>
</feature>
<keyword evidence="4" id="KW-1003">Cell membrane</keyword>
<comment type="subcellular location">
    <subcellularLocation>
        <location evidence="1">Cell membrane</location>
        <topology evidence="1">Multi-pass membrane protein</topology>
    </subcellularLocation>
</comment>
<dbReference type="GO" id="GO:0005886">
    <property type="term" value="C:plasma membrane"/>
    <property type="evidence" value="ECO:0007669"/>
    <property type="project" value="UniProtKB-SubCell"/>
</dbReference>
<dbReference type="GO" id="GO:0006865">
    <property type="term" value="P:amino acid transport"/>
    <property type="evidence" value="ECO:0007669"/>
    <property type="project" value="UniProtKB-KW"/>
</dbReference>
<dbReference type="OrthoDB" id="178667at2"/>
<dbReference type="InterPro" id="IPR050367">
    <property type="entry name" value="APC_superfamily"/>
</dbReference>
<feature type="transmembrane region" description="Helical" evidence="9">
    <location>
        <begin position="7"/>
        <end position="26"/>
    </location>
</feature>
<organism evidence="10 11">
    <name type="scientific">Cetobacterium ceti</name>
    <dbReference type="NCBI Taxonomy" id="180163"/>
    <lineage>
        <taxon>Bacteria</taxon>
        <taxon>Fusobacteriati</taxon>
        <taxon>Fusobacteriota</taxon>
        <taxon>Fusobacteriia</taxon>
        <taxon>Fusobacteriales</taxon>
        <taxon>Fusobacteriaceae</taxon>
        <taxon>Cetobacterium</taxon>
    </lineage>
</organism>
<dbReference type="GO" id="GO:0022857">
    <property type="term" value="F:transmembrane transporter activity"/>
    <property type="evidence" value="ECO:0007669"/>
    <property type="project" value="InterPro"/>
</dbReference>
<evidence type="ECO:0000256" key="6">
    <source>
        <dbReference type="ARBA" id="ARBA00022970"/>
    </source>
</evidence>
<feature type="transmembrane region" description="Helical" evidence="9">
    <location>
        <begin position="421"/>
        <end position="439"/>
    </location>
</feature>
<dbReference type="Gene3D" id="1.20.1740.10">
    <property type="entry name" value="Amino acid/polyamine transporter I"/>
    <property type="match status" value="1"/>
</dbReference>
<feature type="transmembrane region" description="Helical" evidence="9">
    <location>
        <begin position="361"/>
        <end position="382"/>
    </location>
</feature>
<name>A0A1T4NJD3_9FUSO</name>
<keyword evidence="8 9" id="KW-0472">Membrane</keyword>
<dbReference type="EMBL" id="FUWX01000011">
    <property type="protein sequence ID" value="SJZ79225.1"/>
    <property type="molecule type" value="Genomic_DNA"/>
</dbReference>
<feature type="transmembrane region" description="Helical" evidence="9">
    <location>
        <begin position="459"/>
        <end position="477"/>
    </location>
</feature>
<feature type="transmembrane region" description="Helical" evidence="9">
    <location>
        <begin position="334"/>
        <end position="355"/>
    </location>
</feature>
<feature type="transmembrane region" description="Helical" evidence="9">
    <location>
        <begin position="287"/>
        <end position="313"/>
    </location>
</feature>
<evidence type="ECO:0000256" key="3">
    <source>
        <dbReference type="ARBA" id="ARBA00022448"/>
    </source>
</evidence>
<evidence type="ECO:0000256" key="8">
    <source>
        <dbReference type="ARBA" id="ARBA00023136"/>
    </source>
</evidence>
<feature type="transmembrane region" description="Helical" evidence="9">
    <location>
        <begin position="206"/>
        <end position="225"/>
    </location>
</feature>
<reference evidence="10 11" key="1">
    <citation type="submission" date="2017-02" db="EMBL/GenBank/DDBJ databases">
        <authorList>
            <person name="Peterson S.W."/>
        </authorList>
    </citation>
    <scope>NUCLEOTIDE SEQUENCE [LARGE SCALE GENOMIC DNA]</scope>
    <source>
        <strain evidence="10 11">ATCC 700028</strain>
    </source>
</reference>
<dbReference type="InterPro" id="IPR004754">
    <property type="entry name" value="Amino_acid_antiprt"/>
</dbReference>
<keyword evidence="11" id="KW-1185">Reference proteome</keyword>
<evidence type="ECO:0000256" key="5">
    <source>
        <dbReference type="ARBA" id="ARBA00022692"/>
    </source>
</evidence>
<feature type="transmembrane region" description="Helical" evidence="9">
    <location>
        <begin position="82"/>
        <end position="104"/>
    </location>
</feature>
<dbReference type="PIRSF" id="PIRSF006060">
    <property type="entry name" value="AA_transporter"/>
    <property type="match status" value="1"/>
</dbReference>
<evidence type="ECO:0000256" key="2">
    <source>
        <dbReference type="ARBA" id="ARBA00008220"/>
    </source>
</evidence>
<feature type="transmembrane region" description="Helical" evidence="9">
    <location>
        <begin position="38"/>
        <end position="61"/>
    </location>
</feature>
<keyword evidence="5 9" id="KW-0812">Transmembrane</keyword>
<dbReference type="RefSeq" id="WP_078694041.1">
    <property type="nucleotide sequence ID" value="NZ_FUWX01000011.1"/>
</dbReference>
<feature type="transmembrane region" description="Helical" evidence="9">
    <location>
        <begin position="237"/>
        <end position="259"/>
    </location>
</feature>
<evidence type="ECO:0000256" key="4">
    <source>
        <dbReference type="ARBA" id="ARBA00022475"/>
    </source>
</evidence>
<feature type="transmembrane region" description="Helical" evidence="9">
    <location>
        <begin position="124"/>
        <end position="145"/>
    </location>
</feature>
<dbReference type="Pfam" id="PF13520">
    <property type="entry name" value="AA_permease_2"/>
    <property type="match status" value="1"/>
</dbReference>
<evidence type="ECO:0000313" key="10">
    <source>
        <dbReference type="EMBL" id="SJZ79225.1"/>
    </source>
</evidence>
<keyword evidence="3" id="KW-0813">Transport</keyword>
<evidence type="ECO:0000256" key="9">
    <source>
        <dbReference type="SAM" id="Phobius"/>
    </source>
</evidence>
<proteinExistence type="inferred from homology"/>
<sequence>MDKKLGVVSLAGLVVSAMIGGGVYNLPQNMAADAGTGAIIIAWIITGFGMWFIAKTFSILANVRPEVTSGIYGYGELGFGRFTGFLIAWGYWICNVFANVGYAILLMDSFNYFFNPYFKGGNNLLSVICGSIVIWGMYFAVLAGVKQATFINNIGVVGKLIPLGIFIVILIFNFSFEKFTTDFWGHNVIPSLLDKDLGGVFPQVKSTMLVTLWVFLGIEGASIISSRAESQKSVGRATVMGFVTCLCIYALLSLLPLGIVSQGELSTMSPPSTGPVLTKLIGTSGNVIMNLGVIIALLSSWLVWTVMLASLPYEAAKSGTFPKIFATENKNESPSYSLLVSSILMQICMIVVYFSNDAWNLMLSITGVMILPCYFACTLYLWKISRRHDDYHKEPEVHIGSALLTGVLGTIYAGWLIYAAGLNYLLVATVIYALGIPVFRKARRENANGEPIFNHCEKVFAIILVIAGIIGVFYTIANYKTLLG</sequence>
<keyword evidence="7 9" id="KW-1133">Transmembrane helix</keyword>
<evidence type="ECO:0000256" key="1">
    <source>
        <dbReference type="ARBA" id="ARBA00004651"/>
    </source>
</evidence>
<dbReference type="PANTHER" id="PTHR42770">
    <property type="entry name" value="AMINO ACID TRANSPORTER-RELATED"/>
    <property type="match status" value="1"/>
</dbReference>
<dbReference type="STRING" id="180163.SAMN02745174_01550"/>
<accession>A0A1T4NJD3</accession>
<protein>
    <submittedName>
        <fullName evidence="10">Amino acid/polyamine/organocation transporter, APC superfamily</fullName>
    </submittedName>
</protein>
<feature type="transmembrane region" description="Helical" evidence="9">
    <location>
        <begin position="397"/>
        <end position="415"/>
    </location>
</feature>
<evidence type="ECO:0000313" key="11">
    <source>
        <dbReference type="Proteomes" id="UP000191153"/>
    </source>
</evidence>
<dbReference type="NCBIfam" id="TIGR00905">
    <property type="entry name" value="2A0302"/>
    <property type="match status" value="1"/>
</dbReference>
<comment type="similarity">
    <text evidence="2">Belongs to the amino acid-polyamine-organocation (APC) superfamily. Basic amino acid/polyamine antiporter (APA) (TC 2.A.3.2) family.</text>
</comment>